<evidence type="ECO:0000256" key="4">
    <source>
        <dbReference type="ARBA" id="ARBA00023125"/>
    </source>
</evidence>
<evidence type="ECO:0000313" key="8">
    <source>
        <dbReference type="EMBL" id="HDQ99042.1"/>
    </source>
</evidence>
<feature type="region of interest" description="Disordered" evidence="6">
    <location>
        <begin position="1"/>
        <end position="48"/>
    </location>
</feature>
<dbReference type="AlphaFoldDB" id="A0A7V0T4J8"/>
<dbReference type="Pfam" id="PF04542">
    <property type="entry name" value="Sigma70_r2"/>
    <property type="match status" value="1"/>
</dbReference>
<keyword evidence="2" id="KW-0805">Transcription regulation</keyword>
<evidence type="ECO:0000256" key="6">
    <source>
        <dbReference type="SAM" id="MobiDB-lite"/>
    </source>
</evidence>
<feature type="compositionally biased region" description="Basic and acidic residues" evidence="6">
    <location>
        <begin position="28"/>
        <end position="48"/>
    </location>
</feature>
<dbReference type="InterPro" id="IPR013324">
    <property type="entry name" value="RNA_pol_sigma_r3/r4-like"/>
</dbReference>
<evidence type="ECO:0000256" key="1">
    <source>
        <dbReference type="ARBA" id="ARBA00010641"/>
    </source>
</evidence>
<protein>
    <submittedName>
        <fullName evidence="8">Sigma-70 family RNA polymerase sigma factor</fullName>
    </submittedName>
</protein>
<sequence>MKRQSLLPGQRRKAVVGTPSPSRRTRRQRETGRPEKPAAGDEPRFCGDPERDALTLESCRPGLKGWVRREFPNLYDCDLDEVVHRAVVKAFAARSTYDPARGAKLFTWLCTIARNTALDQIRKRKRERARLVPIESCSELEYDLPAQESPAERCEGRRIRAKLDRIIADLPEPQRFIIILFWYRERPSLAGIGRELGLPVRKVREEFREAMNTIGVALRRRYYGPPA</sequence>
<dbReference type="GO" id="GO:0016987">
    <property type="term" value="F:sigma factor activity"/>
    <property type="evidence" value="ECO:0007669"/>
    <property type="project" value="UniProtKB-KW"/>
</dbReference>
<evidence type="ECO:0000256" key="3">
    <source>
        <dbReference type="ARBA" id="ARBA00023082"/>
    </source>
</evidence>
<dbReference type="SUPFAM" id="SSF88659">
    <property type="entry name" value="Sigma3 and sigma4 domains of RNA polymerase sigma factors"/>
    <property type="match status" value="1"/>
</dbReference>
<keyword evidence="4" id="KW-0238">DNA-binding</keyword>
<dbReference type="PANTHER" id="PTHR43133:SF8">
    <property type="entry name" value="RNA POLYMERASE SIGMA FACTOR HI_1459-RELATED"/>
    <property type="match status" value="1"/>
</dbReference>
<dbReference type="InterPro" id="IPR007627">
    <property type="entry name" value="RNA_pol_sigma70_r2"/>
</dbReference>
<gene>
    <name evidence="8" type="ORF">ENN51_01965</name>
</gene>
<dbReference type="InterPro" id="IPR014284">
    <property type="entry name" value="RNA_pol_sigma-70_dom"/>
</dbReference>
<reference evidence="8" key="1">
    <citation type="journal article" date="2020" name="mSystems">
        <title>Genome- and Community-Level Interaction Insights into Carbon Utilization and Element Cycling Functions of Hydrothermarchaeota in Hydrothermal Sediment.</title>
        <authorList>
            <person name="Zhou Z."/>
            <person name="Liu Y."/>
            <person name="Xu W."/>
            <person name="Pan J."/>
            <person name="Luo Z.H."/>
            <person name="Li M."/>
        </authorList>
    </citation>
    <scope>NUCLEOTIDE SEQUENCE [LARGE SCALE GENOMIC DNA]</scope>
    <source>
        <strain evidence="8">SpSt-1182</strain>
    </source>
</reference>
<feature type="domain" description="RNA polymerase sigma-70 region 2" evidence="7">
    <location>
        <begin position="57"/>
        <end position="126"/>
    </location>
</feature>
<dbReference type="GO" id="GO:0006352">
    <property type="term" value="P:DNA-templated transcription initiation"/>
    <property type="evidence" value="ECO:0007669"/>
    <property type="project" value="InterPro"/>
</dbReference>
<dbReference type="GO" id="GO:0003677">
    <property type="term" value="F:DNA binding"/>
    <property type="evidence" value="ECO:0007669"/>
    <property type="project" value="UniProtKB-KW"/>
</dbReference>
<keyword evidence="3" id="KW-0731">Sigma factor</keyword>
<dbReference type="InterPro" id="IPR039425">
    <property type="entry name" value="RNA_pol_sigma-70-like"/>
</dbReference>
<comment type="caution">
    <text evidence="8">The sequence shown here is derived from an EMBL/GenBank/DDBJ whole genome shotgun (WGS) entry which is preliminary data.</text>
</comment>
<proteinExistence type="inferred from homology"/>
<comment type="similarity">
    <text evidence="1">Belongs to the sigma-70 factor family. ECF subfamily.</text>
</comment>
<dbReference type="NCBIfam" id="TIGR02937">
    <property type="entry name" value="sigma70-ECF"/>
    <property type="match status" value="1"/>
</dbReference>
<dbReference type="InterPro" id="IPR013325">
    <property type="entry name" value="RNA_pol_sigma_r2"/>
</dbReference>
<evidence type="ECO:0000256" key="5">
    <source>
        <dbReference type="ARBA" id="ARBA00023163"/>
    </source>
</evidence>
<accession>A0A7V0T4J8</accession>
<organism evidence="8">
    <name type="scientific">candidate division WOR-3 bacterium</name>
    <dbReference type="NCBI Taxonomy" id="2052148"/>
    <lineage>
        <taxon>Bacteria</taxon>
        <taxon>Bacteria division WOR-3</taxon>
    </lineage>
</organism>
<dbReference type="InterPro" id="IPR036388">
    <property type="entry name" value="WH-like_DNA-bd_sf"/>
</dbReference>
<evidence type="ECO:0000256" key="2">
    <source>
        <dbReference type="ARBA" id="ARBA00023015"/>
    </source>
</evidence>
<evidence type="ECO:0000259" key="7">
    <source>
        <dbReference type="Pfam" id="PF04542"/>
    </source>
</evidence>
<name>A0A7V0T4J8_UNCW3</name>
<dbReference type="Proteomes" id="UP000885672">
    <property type="component" value="Unassembled WGS sequence"/>
</dbReference>
<dbReference type="SUPFAM" id="SSF88946">
    <property type="entry name" value="Sigma2 domain of RNA polymerase sigma factors"/>
    <property type="match status" value="1"/>
</dbReference>
<dbReference type="Gene3D" id="1.10.10.10">
    <property type="entry name" value="Winged helix-like DNA-binding domain superfamily/Winged helix DNA-binding domain"/>
    <property type="match status" value="1"/>
</dbReference>
<dbReference type="PANTHER" id="PTHR43133">
    <property type="entry name" value="RNA POLYMERASE ECF-TYPE SIGMA FACTO"/>
    <property type="match status" value="1"/>
</dbReference>
<keyword evidence="5" id="KW-0804">Transcription</keyword>
<dbReference type="Gene3D" id="1.10.1740.10">
    <property type="match status" value="1"/>
</dbReference>
<dbReference type="EMBL" id="DSBX01000075">
    <property type="protein sequence ID" value="HDQ99042.1"/>
    <property type="molecule type" value="Genomic_DNA"/>
</dbReference>